<dbReference type="InterPro" id="IPR049326">
    <property type="entry name" value="Rhodopsin_dom_fungi"/>
</dbReference>
<feature type="transmembrane region" description="Helical" evidence="7">
    <location>
        <begin position="210"/>
        <end position="230"/>
    </location>
</feature>
<dbReference type="InterPro" id="IPR052337">
    <property type="entry name" value="SAT4-like"/>
</dbReference>
<feature type="transmembrane region" description="Helical" evidence="7">
    <location>
        <begin position="250"/>
        <end position="269"/>
    </location>
</feature>
<dbReference type="Pfam" id="PF20684">
    <property type="entry name" value="Fung_rhodopsin"/>
    <property type="match status" value="1"/>
</dbReference>
<dbReference type="STRING" id="356882.A0A423X3N6"/>
<evidence type="ECO:0000256" key="6">
    <source>
        <dbReference type="SAM" id="MobiDB-lite"/>
    </source>
</evidence>
<reference evidence="9 10" key="1">
    <citation type="submission" date="2015-09" db="EMBL/GenBank/DDBJ databases">
        <title>Host preference determinants of Valsa canker pathogens revealed by comparative genomics.</title>
        <authorList>
            <person name="Yin Z."/>
            <person name="Huang L."/>
        </authorList>
    </citation>
    <scope>NUCLEOTIDE SEQUENCE [LARGE SCALE GENOMIC DNA]</scope>
    <source>
        <strain evidence="9 10">03-1</strain>
    </source>
</reference>
<sequence>MANDIPQTEFIGTRLTVFIAFFTPLQLLVVIMRFIARRLTARPRGIDDYLVIASLLSQFVASGIAIGALKHGGVGYHAQWLSMYHPVLVTSFLKYLMAIATWYFVTCGLAKLAICVFYRTLFPQRSVLVILCITAGIIICTAIATSIANLAACEPFSASWGSTEEQAANCIDKERLYIWASFPNIITDAILLVLPIPITWKLHTTKRLKLALTFTFLIGSIGLISSILRFVSFSNNNSFTDATWNAVELIIWTIAEPGIYLIAACLMTYRPLVDRFGSKIRAKATTQRQLSSGASLATIGSKPGGIKHPKAAVTYGPARHPADDYELNTDRGVLLSSLRTRGDGFEPLPDPDDNPSHVSSESTQGSAGGIVKTINIRMSWEKVGRP</sequence>
<dbReference type="GO" id="GO:0016020">
    <property type="term" value="C:membrane"/>
    <property type="evidence" value="ECO:0007669"/>
    <property type="project" value="UniProtKB-SubCell"/>
</dbReference>
<evidence type="ECO:0000256" key="1">
    <source>
        <dbReference type="ARBA" id="ARBA00004141"/>
    </source>
</evidence>
<feature type="domain" description="Rhodopsin" evidence="8">
    <location>
        <begin position="32"/>
        <end position="274"/>
    </location>
</feature>
<feature type="region of interest" description="Disordered" evidence="6">
    <location>
        <begin position="340"/>
        <end position="371"/>
    </location>
</feature>
<evidence type="ECO:0000256" key="2">
    <source>
        <dbReference type="ARBA" id="ARBA00022692"/>
    </source>
</evidence>
<comment type="similarity">
    <text evidence="5">Belongs to the SAT4 family.</text>
</comment>
<keyword evidence="4 7" id="KW-0472">Membrane</keyword>
<comment type="subcellular location">
    <subcellularLocation>
        <location evidence="1">Membrane</location>
        <topology evidence="1">Multi-pass membrane protein</topology>
    </subcellularLocation>
</comment>
<evidence type="ECO:0000256" key="7">
    <source>
        <dbReference type="SAM" id="Phobius"/>
    </source>
</evidence>
<dbReference type="AlphaFoldDB" id="A0A423X3N6"/>
<comment type="caution">
    <text evidence="9">The sequence shown here is derived from an EMBL/GenBank/DDBJ whole genome shotgun (WGS) entry which is preliminary data.</text>
</comment>
<evidence type="ECO:0000256" key="3">
    <source>
        <dbReference type="ARBA" id="ARBA00022989"/>
    </source>
</evidence>
<evidence type="ECO:0000313" key="10">
    <source>
        <dbReference type="Proteomes" id="UP000283895"/>
    </source>
</evidence>
<feature type="transmembrane region" description="Helical" evidence="7">
    <location>
        <begin position="48"/>
        <end position="72"/>
    </location>
</feature>
<evidence type="ECO:0000256" key="5">
    <source>
        <dbReference type="ARBA" id="ARBA00038359"/>
    </source>
</evidence>
<organism evidence="9 10">
    <name type="scientific">Cytospora schulzeri</name>
    <dbReference type="NCBI Taxonomy" id="448051"/>
    <lineage>
        <taxon>Eukaryota</taxon>
        <taxon>Fungi</taxon>
        <taxon>Dikarya</taxon>
        <taxon>Ascomycota</taxon>
        <taxon>Pezizomycotina</taxon>
        <taxon>Sordariomycetes</taxon>
        <taxon>Sordariomycetidae</taxon>
        <taxon>Diaporthales</taxon>
        <taxon>Cytosporaceae</taxon>
        <taxon>Cytospora</taxon>
    </lineage>
</organism>
<dbReference type="OrthoDB" id="5342292at2759"/>
<name>A0A423X3N6_9PEZI</name>
<keyword evidence="3 7" id="KW-1133">Transmembrane helix</keyword>
<evidence type="ECO:0000256" key="4">
    <source>
        <dbReference type="ARBA" id="ARBA00023136"/>
    </source>
</evidence>
<keyword evidence="2 7" id="KW-0812">Transmembrane</keyword>
<protein>
    <recommendedName>
        <fullName evidence="8">Rhodopsin domain-containing protein</fullName>
    </recommendedName>
</protein>
<feature type="transmembrane region" description="Helical" evidence="7">
    <location>
        <begin position="176"/>
        <end position="198"/>
    </location>
</feature>
<accession>A0A423X3N6</accession>
<evidence type="ECO:0000259" key="8">
    <source>
        <dbReference type="Pfam" id="PF20684"/>
    </source>
</evidence>
<feature type="transmembrane region" description="Helical" evidence="7">
    <location>
        <begin position="15"/>
        <end position="36"/>
    </location>
</feature>
<evidence type="ECO:0000313" key="9">
    <source>
        <dbReference type="EMBL" id="ROW10487.1"/>
    </source>
</evidence>
<feature type="transmembrane region" description="Helical" evidence="7">
    <location>
        <begin position="92"/>
        <end position="114"/>
    </location>
</feature>
<dbReference type="PANTHER" id="PTHR33048">
    <property type="entry name" value="PTH11-LIKE INTEGRAL MEMBRANE PROTEIN (AFU_ORTHOLOGUE AFUA_5G11245)"/>
    <property type="match status" value="1"/>
</dbReference>
<keyword evidence="10" id="KW-1185">Reference proteome</keyword>
<feature type="compositionally biased region" description="Polar residues" evidence="6">
    <location>
        <begin position="356"/>
        <end position="365"/>
    </location>
</feature>
<dbReference type="PANTHER" id="PTHR33048:SF47">
    <property type="entry name" value="INTEGRAL MEMBRANE PROTEIN-RELATED"/>
    <property type="match status" value="1"/>
</dbReference>
<proteinExistence type="inferred from homology"/>
<gene>
    <name evidence="9" type="ORF">VMCG_02038</name>
</gene>
<feature type="transmembrane region" description="Helical" evidence="7">
    <location>
        <begin position="126"/>
        <end position="152"/>
    </location>
</feature>
<dbReference type="Proteomes" id="UP000283895">
    <property type="component" value="Unassembled WGS sequence"/>
</dbReference>
<dbReference type="EMBL" id="LKEA01000003">
    <property type="protein sequence ID" value="ROW10487.1"/>
    <property type="molecule type" value="Genomic_DNA"/>
</dbReference>